<keyword evidence="2" id="KW-0521">NADP</keyword>
<dbReference type="EMBL" id="AP018732">
    <property type="protein sequence ID" value="BBE41964.1"/>
    <property type="molecule type" value="Genomic_DNA"/>
</dbReference>
<keyword evidence="3 5" id="KW-0560">Oxidoreductase</keyword>
<dbReference type="InterPro" id="IPR024072">
    <property type="entry name" value="DHFR-like_dom_sf"/>
</dbReference>
<dbReference type="PANTHER" id="PTHR38011">
    <property type="entry name" value="DIHYDROFOLATE REDUCTASE FAMILY PROTEIN (AFU_ORTHOLOGUE AFUA_8G06820)"/>
    <property type="match status" value="1"/>
</dbReference>
<dbReference type="InterPro" id="IPR050765">
    <property type="entry name" value="Riboflavin_Biosynth_HTPR"/>
</dbReference>
<dbReference type="GO" id="GO:0009231">
    <property type="term" value="P:riboflavin biosynthetic process"/>
    <property type="evidence" value="ECO:0007669"/>
    <property type="project" value="InterPro"/>
</dbReference>
<gene>
    <name evidence="5" type="ORF">NAS2_0575</name>
</gene>
<comment type="pathway">
    <text evidence="1">Cofactor biosynthesis; riboflavin biosynthesis.</text>
</comment>
<protein>
    <submittedName>
        <fullName evidence="5">5-amino-6-(5-phosphoribosylamino)uracil reductase</fullName>
        <ecNumber evidence="5">1.1.1.193</ecNumber>
    </submittedName>
</protein>
<dbReference type="GO" id="GO:0008703">
    <property type="term" value="F:5-amino-6-(5-phosphoribosylamino)uracil reductase activity"/>
    <property type="evidence" value="ECO:0007669"/>
    <property type="project" value="UniProtKB-EC"/>
</dbReference>
<evidence type="ECO:0000259" key="4">
    <source>
        <dbReference type="Pfam" id="PF01872"/>
    </source>
</evidence>
<dbReference type="EC" id="1.1.1.193" evidence="5"/>
<proteinExistence type="predicted"/>
<dbReference type="InterPro" id="IPR002734">
    <property type="entry name" value="RibDG_C"/>
</dbReference>
<organism evidence="5 6">
    <name type="scientific">Conexivisphaera calida</name>
    <dbReference type="NCBI Taxonomy" id="1874277"/>
    <lineage>
        <taxon>Archaea</taxon>
        <taxon>Nitrososphaerota</taxon>
        <taxon>Conexivisphaeria</taxon>
        <taxon>Conexivisphaerales</taxon>
        <taxon>Conexivisphaeraceae</taxon>
        <taxon>Conexivisphaera</taxon>
    </lineage>
</organism>
<dbReference type="SUPFAM" id="SSF53597">
    <property type="entry name" value="Dihydrofolate reductase-like"/>
    <property type="match status" value="1"/>
</dbReference>
<reference evidence="5 6" key="1">
    <citation type="journal article" date="2019" name="ISME J.">
        <title>Isolation and characterization of a thermophilic sulfur- and iron-reducing thaumarchaeote from a terrestrial acidic hot spring.</title>
        <authorList>
            <person name="Kato S."/>
            <person name="Itoh T."/>
            <person name="Yuki M."/>
            <person name="Nagamori M."/>
            <person name="Ohnishi M."/>
            <person name="Uematsu K."/>
            <person name="Suzuki K."/>
            <person name="Takashina T."/>
            <person name="Ohkuma M."/>
        </authorList>
    </citation>
    <scope>NUCLEOTIDE SEQUENCE [LARGE SCALE GENOMIC DNA]</scope>
    <source>
        <strain evidence="5 6">NAS-02</strain>
    </source>
</reference>
<dbReference type="KEGG" id="ccai:NAS2_0575"/>
<dbReference type="PANTHER" id="PTHR38011:SF7">
    <property type="entry name" value="2,5-DIAMINO-6-RIBOSYLAMINO-4(3H)-PYRIMIDINONE 5'-PHOSPHATE REDUCTASE"/>
    <property type="match status" value="1"/>
</dbReference>
<dbReference type="Pfam" id="PF01872">
    <property type="entry name" value="RibD_C"/>
    <property type="match status" value="1"/>
</dbReference>
<accession>A0A4P2VBQ0</accession>
<evidence type="ECO:0000313" key="5">
    <source>
        <dbReference type="EMBL" id="BBE41964.1"/>
    </source>
</evidence>
<evidence type="ECO:0000313" key="6">
    <source>
        <dbReference type="Proteomes" id="UP000509448"/>
    </source>
</evidence>
<dbReference type="AlphaFoldDB" id="A0A4P2VBQ0"/>
<evidence type="ECO:0000256" key="3">
    <source>
        <dbReference type="ARBA" id="ARBA00023002"/>
    </source>
</evidence>
<sequence>MTAFSTASVDGRTWAQGAERLSCPHDLRRLHSLRASSDAVMVGATTVIVDDPSLTVRLVEGRNPLRVIVDGLLRSPPSSRVFDVSVAPTLVLTTGMAPRGRVDALRRMGVEVVEMGPGPRLNLGAALDALGNRGIESVLVEGGGTLTWGMLSSGLLDELRVTISPMGLGHGPSLLEGPGSPVGLELVSHELCECGQEVHLIYRPSRG</sequence>
<feature type="domain" description="Bacterial bifunctional deaminase-reductase C-terminal" evidence="4">
    <location>
        <begin position="2"/>
        <end position="194"/>
    </location>
</feature>
<name>A0A4P2VBQ0_9ARCH</name>
<keyword evidence="6" id="KW-1185">Reference proteome</keyword>
<evidence type="ECO:0000256" key="2">
    <source>
        <dbReference type="ARBA" id="ARBA00022857"/>
    </source>
</evidence>
<evidence type="ECO:0000256" key="1">
    <source>
        <dbReference type="ARBA" id="ARBA00005104"/>
    </source>
</evidence>
<dbReference type="Proteomes" id="UP000509448">
    <property type="component" value="Chromosome"/>
</dbReference>
<dbReference type="Gene3D" id="3.40.430.10">
    <property type="entry name" value="Dihydrofolate Reductase, subunit A"/>
    <property type="match status" value="1"/>
</dbReference>